<comment type="caution">
    <text evidence="1">The sequence shown here is derived from an EMBL/GenBank/DDBJ whole genome shotgun (WGS) entry which is preliminary data.</text>
</comment>
<proteinExistence type="predicted"/>
<name>A0ACC1NP78_9HYPO</name>
<keyword evidence="2" id="KW-1185">Reference proteome</keyword>
<sequence length="1003" mass="111709">MDVSLLLSTDGAPVSKSHRRSASPAIADGNHTVPLSTLQRSSSEHILSLAGFENSPRQKPRLKNLYLSHVHDGRAETNSQSFLFENSSTSSVSSTAPSLQSAQSPHTIFNSTVILLPPPGVSLLNKPATASFHSAEQGDAERAMPALGNLALRSHEAQTGHTPQTSGTHCGTPAVTFGTPQPSQIGNVQYFRGGFFEILPNGQESFYKASRPETGRMSTDNTADAPPLKSNDKSNKMHKRAASAQDIASYSVSRMPCNTGQPIKSETSPSRFNKDHPTAEESRLSLTARESSLSSTQKEPECRFKKDCDTGSQLRKVISHLFGRNRVCTLRIPKHVWVSYCRKHYQRMRYRNAKTYPLTQMELVQLQIRRLQMWSNENKERGSGPYIRMWAFSLRKCEQNRLKNGGASVVDLWLMKHVAEDYSTDEILRIAEHLHGEIKEGRLTRVPEIEFLPDIIAPNSTKASNAVRGSRRSGRPPSDVKIPKRKAPESLDLGRHDAAYSDGTCVEAKRRHVRSDSAYEPVSPSGRRARVVRPPYDTDADSARLAPMAFQLAYSAIEPPPPLSAAPTPNRATAAPPMIPPLEECRKSNVQCKCSQPPAEYYSGDQQYYQQRQGSHSWDGSDLVHPAGSDGYYAPYSGHHQTFPPISTQLDDRFSRGVAEYHDCPESFGRLISSDSNNCSTSLQAIPESRLATYLASQGSHSNHHPQGCTPSGPTSCTEDIHSSINKGVRISNQEETTGHKSPISHRPPTADSWRSQAPAHYKLPVSVSPEFSHREHFPNSISYPPPPGLKHSHDTIYTGEFGASQRLESRHHNQASTDPVFGTQHYEYSERQNSMFDSSIRTEERSPFAHSRYSMSQHDGGRHNDMGVMSGDTKQRQRRRNLPKNTVDKLRAWFVTHLQHPYPTEDEKEDLMRQTGLQMNQISNWFINARRRQLPTMINNACAETDMLHGRAAPDGASISSADRSDMVNSGADGETSYNTSSYMRDYVHWEKFSSEINAFVK</sequence>
<dbReference type="EMBL" id="JANJQO010000182">
    <property type="protein sequence ID" value="KAJ2980656.1"/>
    <property type="molecule type" value="Genomic_DNA"/>
</dbReference>
<organism evidence="1 2">
    <name type="scientific">Zarea fungicola</name>
    <dbReference type="NCBI Taxonomy" id="93591"/>
    <lineage>
        <taxon>Eukaryota</taxon>
        <taxon>Fungi</taxon>
        <taxon>Dikarya</taxon>
        <taxon>Ascomycota</taxon>
        <taxon>Pezizomycotina</taxon>
        <taxon>Sordariomycetes</taxon>
        <taxon>Hypocreomycetidae</taxon>
        <taxon>Hypocreales</taxon>
        <taxon>Cordycipitaceae</taxon>
        <taxon>Zarea</taxon>
    </lineage>
</organism>
<accession>A0ACC1NP78</accession>
<evidence type="ECO:0000313" key="2">
    <source>
        <dbReference type="Proteomes" id="UP001143910"/>
    </source>
</evidence>
<evidence type="ECO:0000313" key="1">
    <source>
        <dbReference type="EMBL" id="KAJ2980656.1"/>
    </source>
</evidence>
<protein>
    <submittedName>
        <fullName evidence="1">Uncharacterized protein</fullName>
    </submittedName>
</protein>
<gene>
    <name evidence="1" type="ORF">NQ176_g2507</name>
</gene>
<dbReference type="Proteomes" id="UP001143910">
    <property type="component" value="Unassembled WGS sequence"/>
</dbReference>
<reference evidence="1" key="1">
    <citation type="submission" date="2022-08" db="EMBL/GenBank/DDBJ databases">
        <title>Genome Sequence of Lecanicillium fungicola.</title>
        <authorList>
            <person name="Buettner E."/>
        </authorList>
    </citation>
    <scope>NUCLEOTIDE SEQUENCE</scope>
    <source>
        <strain evidence="1">Babe33</strain>
    </source>
</reference>